<dbReference type="InterPro" id="IPR051054">
    <property type="entry name" value="SorC_transcr_regulators"/>
</dbReference>
<dbReference type="Gene3D" id="1.10.10.60">
    <property type="entry name" value="Homeodomain-like"/>
    <property type="match status" value="1"/>
</dbReference>
<reference evidence="6 7" key="1">
    <citation type="submission" date="2019-12" db="EMBL/GenBank/DDBJ databases">
        <title>Whole genome sequences of Lactococcus raffinolactis strains isolated from sewage.</title>
        <authorList>
            <person name="Ybazeta G."/>
            <person name="Ross M."/>
            <person name="Brabant-Kirwan D."/>
            <person name="Saleh M."/>
            <person name="Dillon J.A."/>
            <person name="Splinter K."/>
            <person name="Nokhbeh R."/>
        </authorList>
    </citation>
    <scope>NUCLEOTIDE SEQUENCE [LARGE SCALE GENOMIC DNA]</scope>
    <source>
        <strain evidence="6 7">Lr_19_5</strain>
    </source>
</reference>
<dbReference type="GO" id="GO:0030246">
    <property type="term" value="F:carbohydrate binding"/>
    <property type="evidence" value="ECO:0007669"/>
    <property type="project" value="InterPro"/>
</dbReference>
<dbReference type="Gene3D" id="3.40.50.1360">
    <property type="match status" value="1"/>
</dbReference>
<evidence type="ECO:0000259" key="5">
    <source>
        <dbReference type="Pfam" id="PF04198"/>
    </source>
</evidence>
<evidence type="ECO:0000313" key="6">
    <source>
        <dbReference type="EMBL" id="QIW54115.1"/>
    </source>
</evidence>
<name>A0A6H0UID0_9LACT</name>
<comment type="similarity">
    <text evidence="1">Belongs to the SorC transcriptional regulatory family.</text>
</comment>
<dbReference type="InterPro" id="IPR037171">
    <property type="entry name" value="NagB/RpiA_transferase-like"/>
</dbReference>
<keyword evidence="3" id="KW-0238">DNA-binding</keyword>
<dbReference type="Proteomes" id="UP000501945">
    <property type="component" value="Chromosome"/>
</dbReference>
<dbReference type="Pfam" id="PF04198">
    <property type="entry name" value="Sugar-bind"/>
    <property type="match status" value="1"/>
</dbReference>
<dbReference type="PANTHER" id="PTHR34294:SF1">
    <property type="entry name" value="TRANSCRIPTIONAL REGULATOR LSRR"/>
    <property type="match status" value="1"/>
</dbReference>
<evidence type="ECO:0000313" key="7">
    <source>
        <dbReference type="Proteomes" id="UP000501945"/>
    </source>
</evidence>
<gene>
    <name evidence="6" type="ORF">GU336_08180</name>
</gene>
<accession>A0A6H0UID0</accession>
<keyword evidence="4" id="KW-0804">Transcription</keyword>
<dbReference type="Pfam" id="PF13412">
    <property type="entry name" value="HTH_24"/>
    <property type="match status" value="1"/>
</dbReference>
<organism evidence="6 7">
    <name type="scientific">Pseudolactococcus raffinolactis</name>
    <dbReference type="NCBI Taxonomy" id="1366"/>
    <lineage>
        <taxon>Bacteria</taxon>
        <taxon>Bacillati</taxon>
        <taxon>Bacillota</taxon>
        <taxon>Bacilli</taxon>
        <taxon>Lactobacillales</taxon>
        <taxon>Streptococcaceae</taxon>
        <taxon>Pseudolactococcus</taxon>
    </lineage>
</organism>
<keyword evidence="2" id="KW-0805">Transcription regulation</keyword>
<evidence type="ECO:0000256" key="1">
    <source>
        <dbReference type="ARBA" id="ARBA00010466"/>
    </source>
</evidence>
<dbReference type="RefSeq" id="WP_167838837.1">
    <property type="nucleotide sequence ID" value="NZ_CP047616.1"/>
</dbReference>
<dbReference type="GO" id="GO:0003677">
    <property type="term" value="F:DNA binding"/>
    <property type="evidence" value="ECO:0007669"/>
    <property type="project" value="UniProtKB-KW"/>
</dbReference>
<proteinExistence type="inferred from homology"/>
<dbReference type="InterPro" id="IPR007324">
    <property type="entry name" value="Sugar-bd_dom_put"/>
</dbReference>
<feature type="domain" description="Sugar-binding" evidence="5">
    <location>
        <begin position="62"/>
        <end position="310"/>
    </location>
</feature>
<sequence length="325" mass="36981">MKDDKYKLLSQVAYLYFIEDISQQKISEKLGIYRTTISRLIKEAREKGIVEINVRDFDTKIYALETHFQMKYHLKFIQVVPTDLIDSDQEKDEGLSRAGAAFIKQRLEKNSIIGVSWGRTLAQTIGYIENRRNTHSVFVPIVGGPSHVNTRYHVNTLVYELARKFGGSSQFVNATVVQESKALKEGISQSKYFSELHDYWSRLDLAIVGIGGKLAVKDSQWRDLITSDDYEDLEQREAIGDCCCRFVDRDGKVLKGSLYERTIGMDLTDLSRVPTSVGIARSKPKAKAILAMLKRGYINALITDEETALENLKISDDLYLQEYLA</sequence>
<dbReference type="AlphaFoldDB" id="A0A6H0UID0"/>
<evidence type="ECO:0000256" key="4">
    <source>
        <dbReference type="ARBA" id="ARBA00023163"/>
    </source>
</evidence>
<dbReference type="EMBL" id="CP047616">
    <property type="protein sequence ID" value="QIW54115.1"/>
    <property type="molecule type" value="Genomic_DNA"/>
</dbReference>
<evidence type="ECO:0000256" key="2">
    <source>
        <dbReference type="ARBA" id="ARBA00023015"/>
    </source>
</evidence>
<dbReference type="PANTHER" id="PTHR34294">
    <property type="entry name" value="TRANSCRIPTIONAL REGULATOR-RELATED"/>
    <property type="match status" value="1"/>
</dbReference>
<evidence type="ECO:0000256" key="3">
    <source>
        <dbReference type="ARBA" id="ARBA00023125"/>
    </source>
</evidence>
<dbReference type="SUPFAM" id="SSF100950">
    <property type="entry name" value="NagB/RpiA/CoA transferase-like"/>
    <property type="match status" value="1"/>
</dbReference>
<protein>
    <submittedName>
        <fullName evidence="6">Winged helix-turn-helix transcriptional regulator</fullName>
    </submittedName>
</protein>